<dbReference type="InterPro" id="IPR023213">
    <property type="entry name" value="CAT-like_dom_sf"/>
</dbReference>
<dbReference type="Gene3D" id="3.30.559.10">
    <property type="entry name" value="Chloramphenicol acetyltransferase-like domain"/>
    <property type="match status" value="2"/>
</dbReference>
<dbReference type="GO" id="GO:0044550">
    <property type="term" value="P:secondary metabolite biosynthetic process"/>
    <property type="evidence" value="ECO:0007669"/>
    <property type="project" value="TreeGrafter"/>
</dbReference>
<dbReference type="EnsemblFungi" id="FOXG_10248T0">
    <property type="protein sequence ID" value="FOXG_10248P0"/>
    <property type="gene ID" value="FOXG_10248"/>
</dbReference>
<sequence length="488" mass="53551">MSSPASLPIELRIHPTGWKSGPESERYPLSLMGHIMPKVYVLVAEVFALPDLTDNDVTVENMTAGLEFAISQFPILAGVLEMDTATGRMWVARQRDSTVSLHVKYMLREGEFPSYKELAEKEFPASSLTGSQLLPDFVTAKQLHSPLGDNNEEGIAVAAFQLNFIRGGLIIGLAIHHSVSDGPGCDGFLTTWAENSSAAAKAAPFIPAKQHFSVHGTPLDVESPTRVRMKELERTLAVVRDAGGPMAPPPAGFKMPSLMAQMWHFPKSKIDLLKTKASSEGVNNWISTYDAIIAVLWSSVTRSKLEMLNPDLESKATLVHAVDTRKVWNPPLPERFLGVGAAAARCEPLTVNDIITGNLSRLATEVRASIKAMTPEYLTSLLEWVAGHEDKRWLEISINSFLGMDFGASSWQGMTAYETHDFGFGLPKALRWPSPAFEGFVLLYPSRAEANDATDDEGVEVCVCLEENCQKRLMNDPVLLEYAQPRGL</sequence>
<organism evidence="2 3">
    <name type="scientific">Fusarium oxysporum (strain Fo5176)</name>
    <name type="common">Fusarium vascular wilt</name>
    <dbReference type="NCBI Taxonomy" id="660025"/>
    <lineage>
        <taxon>Eukaryota</taxon>
        <taxon>Fungi</taxon>
        <taxon>Dikarya</taxon>
        <taxon>Ascomycota</taxon>
        <taxon>Pezizomycotina</taxon>
        <taxon>Sordariomycetes</taxon>
        <taxon>Hypocreomycetidae</taxon>
        <taxon>Hypocreales</taxon>
        <taxon>Nectriaceae</taxon>
        <taxon>Fusarium</taxon>
        <taxon>Fusarium oxysporum species complex</taxon>
    </lineage>
</organism>
<dbReference type="InterPro" id="IPR050317">
    <property type="entry name" value="Plant_Fungal_Acyltransferase"/>
</dbReference>
<evidence type="ECO:0000313" key="2">
    <source>
        <dbReference type="EnsemblFungi" id="FOXG_10248P0"/>
    </source>
</evidence>
<dbReference type="PANTHER" id="PTHR31642:SF310">
    <property type="entry name" value="FATTY ALCOHOL:CAFFEOYL-COA ACYLTRANSFERASE"/>
    <property type="match status" value="1"/>
</dbReference>
<dbReference type="VEuPathDB" id="FungiDB:FOXG_10248"/>
<evidence type="ECO:0000313" key="3">
    <source>
        <dbReference type="Proteomes" id="UP000002489"/>
    </source>
</evidence>
<keyword evidence="1" id="KW-0808">Transferase</keyword>
<name>A0A0D2Y1V5_FUSOF</name>
<reference evidence="3" key="1">
    <citation type="journal article" date="2012" name="Mol. Plant Microbe Interact.">
        <title>A highly conserved effector in Fusarium oxysporum is required for full virulence on Arabidopsis.</title>
        <authorList>
            <person name="Thatcher L.F."/>
            <person name="Gardiner D.M."/>
            <person name="Kazan K."/>
            <person name="Manners J."/>
        </authorList>
    </citation>
    <scope>NUCLEOTIDE SEQUENCE [LARGE SCALE GENOMIC DNA]</scope>
    <source>
        <strain evidence="3">Fo5176</strain>
    </source>
</reference>
<evidence type="ECO:0000256" key="1">
    <source>
        <dbReference type="ARBA" id="ARBA00022679"/>
    </source>
</evidence>
<proteinExistence type="predicted"/>
<dbReference type="Proteomes" id="UP000002489">
    <property type="component" value="Unassembled WGS sequence"/>
</dbReference>
<accession>A0A0D2Y1V5</accession>
<dbReference type="AlphaFoldDB" id="A0A0D2Y1V5"/>
<reference evidence="2" key="2">
    <citation type="submission" date="2025-08" db="UniProtKB">
        <authorList>
            <consortium name="EnsemblFungi"/>
        </authorList>
    </citation>
    <scope>IDENTIFICATION</scope>
    <source>
        <strain evidence="2">4287 / CBS 123668 / FGSC 9935 / NRRL 34936</strain>
    </source>
</reference>
<gene>
    <name evidence="2" type="primary">28951736</name>
</gene>
<dbReference type="PANTHER" id="PTHR31642">
    <property type="entry name" value="TRICHOTHECENE 3-O-ACETYLTRANSFERASE"/>
    <property type="match status" value="1"/>
</dbReference>
<protein>
    <submittedName>
        <fullName evidence="2">Uncharacterized protein</fullName>
    </submittedName>
</protein>
<dbReference type="GO" id="GO:0016747">
    <property type="term" value="F:acyltransferase activity, transferring groups other than amino-acyl groups"/>
    <property type="evidence" value="ECO:0007669"/>
    <property type="project" value="TreeGrafter"/>
</dbReference>
<dbReference type="Pfam" id="PF02458">
    <property type="entry name" value="Transferase"/>
    <property type="match status" value="1"/>
</dbReference>